<evidence type="ECO:0000313" key="5">
    <source>
        <dbReference type="RefSeq" id="XP_006819197.1"/>
    </source>
</evidence>
<feature type="coiled-coil region" evidence="1">
    <location>
        <begin position="431"/>
        <end position="458"/>
    </location>
</feature>
<accession>A0ABM0MGQ6</accession>
<dbReference type="Proteomes" id="UP000694865">
    <property type="component" value="Unplaced"/>
</dbReference>
<dbReference type="GeneID" id="100378873"/>
<reference evidence="5" key="1">
    <citation type="submission" date="2025-08" db="UniProtKB">
        <authorList>
            <consortium name="RefSeq"/>
        </authorList>
    </citation>
    <scope>IDENTIFICATION</scope>
    <source>
        <tissue evidence="5">Testes</tissue>
    </source>
</reference>
<feature type="coiled-coil region" evidence="1">
    <location>
        <begin position="153"/>
        <end position="233"/>
    </location>
</feature>
<feature type="compositionally biased region" description="Low complexity" evidence="2">
    <location>
        <begin position="335"/>
        <end position="353"/>
    </location>
</feature>
<dbReference type="PANTHER" id="PTHR47080:SF1">
    <property type="entry name" value="CHROMOSOME 16 OPEN READING FRAME 96"/>
    <property type="match status" value="1"/>
</dbReference>
<dbReference type="Pfam" id="PF16043">
    <property type="entry name" value="DUF4795"/>
    <property type="match status" value="1"/>
</dbReference>
<dbReference type="InterPro" id="IPR032013">
    <property type="entry name" value="DUF4795"/>
</dbReference>
<name>A0ABM0MGQ6_SACKO</name>
<keyword evidence="4" id="KW-1185">Reference proteome</keyword>
<keyword evidence="1" id="KW-0175">Coiled coil</keyword>
<evidence type="ECO:0000313" key="4">
    <source>
        <dbReference type="Proteomes" id="UP000694865"/>
    </source>
</evidence>
<dbReference type="PANTHER" id="PTHR47080">
    <property type="entry name" value="CHROMOSOME 16 OPEN READING FRAME 96"/>
    <property type="match status" value="1"/>
</dbReference>
<protein>
    <recommendedName>
        <fullName evidence="3">DUF4795 domain-containing protein</fullName>
    </recommendedName>
</protein>
<organism evidence="4 5">
    <name type="scientific">Saccoglossus kowalevskii</name>
    <name type="common">Acorn worm</name>
    <dbReference type="NCBI Taxonomy" id="10224"/>
    <lineage>
        <taxon>Eukaryota</taxon>
        <taxon>Metazoa</taxon>
        <taxon>Hemichordata</taxon>
        <taxon>Enteropneusta</taxon>
        <taxon>Harrimaniidae</taxon>
        <taxon>Saccoglossus</taxon>
    </lineage>
</organism>
<feature type="compositionally biased region" description="Polar residues" evidence="2">
    <location>
        <begin position="780"/>
        <end position="802"/>
    </location>
</feature>
<feature type="region of interest" description="Disordered" evidence="2">
    <location>
        <begin position="268"/>
        <end position="353"/>
    </location>
</feature>
<feature type="compositionally biased region" description="Basic and acidic residues" evidence="2">
    <location>
        <begin position="706"/>
        <end position="719"/>
    </location>
</feature>
<dbReference type="RefSeq" id="XP_006819197.1">
    <property type="nucleotide sequence ID" value="XM_006819134.1"/>
</dbReference>
<feature type="compositionally biased region" description="Basic and acidic residues" evidence="2">
    <location>
        <begin position="832"/>
        <end position="844"/>
    </location>
</feature>
<proteinExistence type="predicted"/>
<evidence type="ECO:0000256" key="1">
    <source>
        <dbReference type="SAM" id="Coils"/>
    </source>
</evidence>
<evidence type="ECO:0000256" key="2">
    <source>
        <dbReference type="SAM" id="MobiDB-lite"/>
    </source>
</evidence>
<gene>
    <name evidence="5" type="primary">LOC100378873</name>
</gene>
<evidence type="ECO:0000259" key="3">
    <source>
        <dbReference type="Pfam" id="PF16043"/>
    </source>
</evidence>
<feature type="compositionally biased region" description="Polar residues" evidence="2">
    <location>
        <begin position="311"/>
        <end position="334"/>
    </location>
</feature>
<sequence length="844" mass="93718">MSASLKLGEMVDLALGSPEVGAVNFNVLHTLLHAMVQHLDLGNIKAEIDEADKELLLKARSNQNLANASTTDEEKIKDEEGKGSTPLIPKRSVYHVLEDKVSRLENQIDALNSLPSNEELMERSRSLEKTTPVSDMWQQMQLQKRVDANEEGIAKLMSMVDDMLAEVNSLKNEAVDWKQNIKDLNEKMEQLSSQNIDKRLSKLESSTPNKDKLDELQRLINELNEKVENVASADMLDGFVTWPGLEDALKGIRQDPIMVSNQVTQTTQFTGSKHHIDSTDTPQFTGSKHHIDSTDTPQFTGSKHHIDSTDIPLSTDTQLSDSGFSSVPNVSAATSPIPSRPSSSRPGSRMGPSEEIQKILSELGELCGKYDNVDGRVTVLEENMPNKVDRSEMDELLANQQIPDDLAAQLKRLKEGLDTLNKNKDKDSESINNFRSALMQLQDDLEKLSNTCTQLVDEANAKQKHIDALYTFIDRLQEIKADKEHVTMEIDVKADKRALENKISQHQFDGAVGKLNQNVSDLLLRLGGHQEAFDKAMHQIELDIDTKLDRMELDPLKEYLERRIKAASAKMIKIQAVNDDEEVAGFRKPLQHKVHCISCDRPVELVTHGPVPSLPESKPLPGTRSGRPYTTFELEQIRASQKSQNMTDTEYYVTSRACGGSHTMTYPHRRITRMTHLNQLFQDEEPPTPIVSGRMLETELQGADGHIYKGRGETDDDSKLPALPGQSVKSVSRTTKSTHPMSGRSRRLITPAPSSNMPEHQDIHRPSSAGRPMSARPASRPTSGRPSSARPASQGSPRTSPQDVIGPRPATPSGVAVEVPQAVPESTQLQAEEIRQSSPKPDEN</sequence>
<feature type="compositionally biased region" description="Low complexity" evidence="2">
    <location>
        <begin position="727"/>
        <end position="738"/>
    </location>
</feature>
<feature type="region of interest" description="Disordered" evidence="2">
    <location>
        <begin position="706"/>
        <end position="844"/>
    </location>
</feature>
<feature type="domain" description="DUF4795" evidence="3">
    <location>
        <begin position="424"/>
        <end position="629"/>
    </location>
</feature>